<evidence type="ECO:0000313" key="2">
    <source>
        <dbReference type="EnsemblPlants" id="Kaladp0042s0116.1.v1.1.CDS.1"/>
    </source>
</evidence>
<feature type="region of interest" description="Disordered" evidence="1">
    <location>
        <begin position="140"/>
        <end position="159"/>
    </location>
</feature>
<name>A0A7N0TQ43_KALFE</name>
<keyword evidence="3" id="KW-1185">Reference proteome</keyword>
<dbReference type="AlphaFoldDB" id="A0A7N0TQ43"/>
<feature type="region of interest" description="Disordered" evidence="1">
    <location>
        <begin position="527"/>
        <end position="563"/>
    </location>
</feature>
<dbReference type="Proteomes" id="UP000594263">
    <property type="component" value="Unplaced"/>
</dbReference>
<accession>A0A7N0TQ43</accession>
<feature type="region of interest" description="Disordered" evidence="1">
    <location>
        <begin position="602"/>
        <end position="623"/>
    </location>
</feature>
<feature type="compositionally biased region" description="Basic and acidic residues" evidence="1">
    <location>
        <begin position="533"/>
        <end position="556"/>
    </location>
</feature>
<dbReference type="Gramene" id="Kaladp0042s0116.1.v1.1">
    <property type="protein sequence ID" value="Kaladp0042s0116.1.v1.1.CDS.1"/>
    <property type="gene ID" value="Kaladp0042s0116.v1.1"/>
</dbReference>
<organism evidence="2 3">
    <name type="scientific">Kalanchoe fedtschenkoi</name>
    <name type="common">Lavender scallops</name>
    <name type="synonym">South American air plant</name>
    <dbReference type="NCBI Taxonomy" id="63787"/>
    <lineage>
        <taxon>Eukaryota</taxon>
        <taxon>Viridiplantae</taxon>
        <taxon>Streptophyta</taxon>
        <taxon>Embryophyta</taxon>
        <taxon>Tracheophyta</taxon>
        <taxon>Spermatophyta</taxon>
        <taxon>Magnoliopsida</taxon>
        <taxon>eudicotyledons</taxon>
        <taxon>Gunneridae</taxon>
        <taxon>Pentapetalae</taxon>
        <taxon>Saxifragales</taxon>
        <taxon>Crassulaceae</taxon>
        <taxon>Kalanchoe</taxon>
    </lineage>
</organism>
<feature type="region of interest" description="Disordered" evidence="1">
    <location>
        <begin position="47"/>
        <end position="99"/>
    </location>
</feature>
<sequence>MRGSDYFEMSEFETFENKEPVWNWIPPPVTPGKLLTITDLKERWMKRQEEEKRHEEEKRRAEERVAREKVVRERSGEATMENRAADDRRRRERVENRGRSGFRGSKAVVDVEDDDVRYGNGDGEVTKMRNERKVDVRNTSRGKQVGGGNRGIHGRRWGGRRGFVGGRGGDLARVEKPEVEKEVLQLDDEKIDGDEQAVKHNPKLAGRYFSGKASLHNGRGVEAKVYERDENGVGGENVVEKKGGVLFEEVISEDDEHVTGQTCWYHSLTENQRSDGYWVCKFIRTVPETEAEESTQGSEVVEGNMVDTVKKKNCMKQQEVARQVGEVCGKERNDVTVDRVRKEVPEMDGEFSRMVSHGDKSRKPWQPWRKREMNMGVQEEVAVEQVKTEAVKVSEDNMFNQGGSYQKNDVRHKPLTVEPSVEIEEQFEASAVTDREANRKGKFKARSNAVDGIKLHGSGRFKAERNIGGSSAMEHPEEEALQVDSSHKRVINEVGSQVKNNGLTLKPETKEPMVHSSFEVEVKSEAPAGTGRMVDRSDDRNGDLKMYGDGRFKTERSFSPSTGGQVIKDAIHVNIDDPKIVNQDDKLTKNERVIISPVTVKPADAASDGTEKSETTEATESGTKTWVTKVDGRKMVKDLRFKTEKNFGYEGFNNSKKFNGRMKEVQLEKRGLVWVKKGEASVSNTGGED</sequence>
<feature type="compositionally biased region" description="Basic and acidic residues" evidence="1">
    <location>
        <begin position="83"/>
        <end position="98"/>
    </location>
</feature>
<reference evidence="2" key="1">
    <citation type="submission" date="2021-01" db="UniProtKB">
        <authorList>
            <consortium name="EnsemblPlants"/>
        </authorList>
    </citation>
    <scope>IDENTIFICATION</scope>
</reference>
<protein>
    <submittedName>
        <fullName evidence="2">Uncharacterized protein</fullName>
    </submittedName>
</protein>
<evidence type="ECO:0000256" key="1">
    <source>
        <dbReference type="SAM" id="MobiDB-lite"/>
    </source>
</evidence>
<feature type="compositionally biased region" description="Basic and acidic residues" evidence="1">
    <location>
        <begin position="47"/>
        <end position="76"/>
    </location>
</feature>
<proteinExistence type="predicted"/>
<dbReference type="EnsemblPlants" id="Kaladp0042s0116.1.v1.1">
    <property type="protein sequence ID" value="Kaladp0042s0116.1.v1.1.CDS.1"/>
    <property type="gene ID" value="Kaladp0042s0116.v1.1"/>
</dbReference>
<evidence type="ECO:0000313" key="3">
    <source>
        <dbReference type="Proteomes" id="UP000594263"/>
    </source>
</evidence>